<comment type="subcellular location">
    <subcellularLocation>
        <location evidence="1">Cell membrane</location>
        <topology evidence="1">Multi-pass membrane protein</topology>
    </subcellularLocation>
</comment>
<organism evidence="6 7">
    <name type="scientific">Gimesia panareensis</name>
    <dbReference type="NCBI Taxonomy" id="2527978"/>
    <lineage>
        <taxon>Bacteria</taxon>
        <taxon>Pseudomonadati</taxon>
        <taxon>Planctomycetota</taxon>
        <taxon>Planctomycetia</taxon>
        <taxon>Planctomycetales</taxon>
        <taxon>Planctomycetaceae</taxon>
        <taxon>Gimesia</taxon>
    </lineage>
</organism>
<dbReference type="Pfam" id="PF13396">
    <property type="entry name" value="PLDc_N"/>
    <property type="match status" value="1"/>
</dbReference>
<accession>A0A518AFS4</accession>
<evidence type="ECO:0000256" key="5">
    <source>
        <dbReference type="ARBA" id="ARBA00023136"/>
    </source>
</evidence>
<dbReference type="InterPro" id="IPR027379">
    <property type="entry name" value="CLS_N"/>
</dbReference>
<evidence type="ECO:0000313" key="7">
    <source>
        <dbReference type="Proteomes" id="UP000315647"/>
    </source>
</evidence>
<protein>
    <submittedName>
        <fullName evidence="6">Uncharacterized protein</fullName>
    </submittedName>
</protein>
<evidence type="ECO:0000256" key="1">
    <source>
        <dbReference type="ARBA" id="ARBA00004651"/>
    </source>
</evidence>
<keyword evidence="3" id="KW-0812">Transmembrane</keyword>
<dbReference type="RefSeq" id="WP_145115491.1">
    <property type="nucleotide sequence ID" value="NZ_CP036277.1"/>
</dbReference>
<dbReference type="EMBL" id="CP037421">
    <property type="protein sequence ID" value="QDT30516.1"/>
    <property type="molecule type" value="Genomic_DNA"/>
</dbReference>
<dbReference type="GO" id="GO:0005886">
    <property type="term" value="C:plasma membrane"/>
    <property type="evidence" value="ECO:0007669"/>
    <property type="project" value="UniProtKB-SubCell"/>
</dbReference>
<proteinExistence type="predicted"/>
<keyword evidence="4" id="KW-1133">Transmembrane helix</keyword>
<accession>A0A517QFU1</accession>
<evidence type="ECO:0000313" key="6">
    <source>
        <dbReference type="EMBL" id="QDT30516.1"/>
    </source>
</evidence>
<keyword evidence="2" id="KW-1003">Cell membrane</keyword>
<sequence length="74" mass="8707">MFSIFGLLFAFLTFAFGMLCFAFWIWMLIDCLKYEPSSGNEKIIWVLIMVFLPALGSLLYYIVRRPERIKQTGQ</sequence>
<dbReference type="Proteomes" id="UP000315647">
    <property type="component" value="Chromosome"/>
</dbReference>
<keyword evidence="5" id="KW-0472">Membrane</keyword>
<gene>
    <name evidence="6" type="ORF">Enr10x_58820</name>
</gene>
<keyword evidence="7" id="KW-1185">Reference proteome</keyword>
<dbReference type="AlphaFoldDB" id="A0A517QFU1"/>
<evidence type="ECO:0000256" key="4">
    <source>
        <dbReference type="ARBA" id="ARBA00022989"/>
    </source>
</evidence>
<reference evidence="6 7" key="1">
    <citation type="submission" date="2019-03" db="EMBL/GenBank/DDBJ databases">
        <title>Deep-cultivation of Planctomycetes and their phenomic and genomic characterization uncovers novel biology.</title>
        <authorList>
            <person name="Wiegand S."/>
            <person name="Jogler M."/>
            <person name="Boedeker C."/>
            <person name="Pinto D."/>
            <person name="Vollmers J."/>
            <person name="Rivas-Marin E."/>
            <person name="Kohn T."/>
            <person name="Peeters S.H."/>
            <person name="Heuer A."/>
            <person name="Rast P."/>
            <person name="Oberbeckmann S."/>
            <person name="Bunk B."/>
            <person name="Jeske O."/>
            <person name="Meyerdierks A."/>
            <person name="Storesund J.E."/>
            <person name="Kallscheuer N."/>
            <person name="Luecker S."/>
            <person name="Lage O.M."/>
            <person name="Pohl T."/>
            <person name="Merkel B.J."/>
            <person name="Hornburger P."/>
            <person name="Mueller R.-W."/>
            <person name="Bruemmer F."/>
            <person name="Labrenz M."/>
            <person name="Spormann A.M."/>
            <person name="Op den Camp H."/>
            <person name="Overmann J."/>
            <person name="Amann R."/>
            <person name="Jetten M.S.M."/>
            <person name="Mascher T."/>
            <person name="Medema M.H."/>
            <person name="Devos D.P."/>
            <person name="Kaster A.-K."/>
            <person name="Ovreas L."/>
            <person name="Rohde M."/>
            <person name="Galperin M.Y."/>
            <person name="Jogler C."/>
        </authorList>
    </citation>
    <scope>NUCLEOTIDE SEQUENCE [LARGE SCALE GENOMIC DNA]</scope>
    <source>
        <strain evidence="6 7">Enr10</strain>
    </source>
</reference>
<evidence type="ECO:0000256" key="2">
    <source>
        <dbReference type="ARBA" id="ARBA00022475"/>
    </source>
</evidence>
<name>A0A517QFU1_9PLAN</name>
<evidence type="ECO:0000256" key="3">
    <source>
        <dbReference type="ARBA" id="ARBA00022692"/>
    </source>
</evidence>